<protein>
    <submittedName>
        <fullName evidence="4">FAD-dependent oxidoreductase</fullName>
    </submittedName>
</protein>
<dbReference type="GO" id="GO:0004497">
    <property type="term" value="F:monooxygenase activity"/>
    <property type="evidence" value="ECO:0007669"/>
    <property type="project" value="UniProtKB-KW"/>
</dbReference>
<feature type="domain" description="FAD-binding" evidence="3">
    <location>
        <begin position="5"/>
        <end position="107"/>
    </location>
</feature>
<sequence>MAGKAAILGGGIGGLTAANVLIRRGWDVSVFERSPAPPTTGTALGMWPQAISALDVAGVGPRVRDVGARQQRAAFLRPDGSVIGRVDSARRTAYLISRPALLDILVDGLPAGTVRFGEPAPDLGTLADFDVVVAADGTRSATRDVLFGSRYRPVPTGLTAWRGWIPGETASVTETWGPGALFGITPREGGLVNWFAAVRSPVGVSDGVDLLRSRFGDWHQDVRKILEQIDPDTVLHHDLYESPKLPSYVHGNVALIGDAAHSMAPNLGRGACEAMVDAATLGRLLTEHAVPDALRRYDRARRRPTRRLVRASHVAGRIATARRWTGIRDVVVGLGSRFA</sequence>
<dbReference type="GO" id="GO:0071949">
    <property type="term" value="F:FAD binding"/>
    <property type="evidence" value="ECO:0007669"/>
    <property type="project" value="InterPro"/>
</dbReference>
<dbReference type="PRINTS" id="PR00420">
    <property type="entry name" value="RNGMNOXGNASE"/>
</dbReference>
<accession>A0A3S5Y0Z7</accession>
<dbReference type="RefSeq" id="WP_013414398.1">
    <property type="nucleotide sequence ID" value="NC_014659.1"/>
</dbReference>
<reference evidence="4" key="1">
    <citation type="journal article" date="2010" name="PLoS Genet.">
        <title>The genome of a pathogenic rhodococcus: cooptive virulence underpinned by key gene acquisitions.</title>
        <authorList>
            <person name="Letek M."/>
            <person name="Gonzalez P."/>
            <person name="Macarthur I."/>
            <person name="Rodriguez H."/>
            <person name="Freeman T.C."/>
            <person name="Valero-Rello A."/>
            <person name="Blanco M."/>
            <person name="Buckley T."/>
            <person name="Cherevach I."/>
            <person name="Fahey R."/>
            <person name="Hapeshi A."/>
            <person name="Holdstock J."/>
            <person name="Leadon D."/>
            <person name="Navas J."/>
            <person name="Ocampo A."/>
            <person name="Quail M.A."/>
            <person name="Sanders M."/>
            <person name="Scortti M.M."/>
            <person name="Prescott J.F."/>
            <person name="Fogarty U."/>
            <person name="Meijer W.G."/>
            <person name="Parkhill J."/>
            <person name="Bentley S.D."/>
            <person name="Vazquez-Boland J.A."/>
        </authorList>
    </citation>
    <scope>NUCLEOTIDE SEQUENCE [LARGE SCALE GENOMIC DNA]</scope>
    <source>
        <strain evidence="4 5">103S</strain>
    </source>
</reference>
<keyword evidence="1" id="KW-0560">Oxidoreductase</keyword>
<dbReference type="InterPro" id="IPR036188">
    <property type="entry name" value="FAD/NAD-bd_sf"/>
</dbReference>
<dbReference type="Pfam" id="PF01494">
    <property type="entry name" value="FAD_binding_3"/>
    <property type="match status" value="2"/>
</dbReference>
<evidence type="ECO:0000313" key="4">
    <source>
        <dbReference type="EMBL" id="CBH46202.1"/>
    </source>
</evidence>
<name>A0A3S5Y0Z7_RHOH1</name>
<dbReference type="InterPro" id="IPR050493">
    <property type="entry name" value="FAD-dep_Monooxygenase_BioMet"/>
</dbReference>
<dbReference type="AlphaFoldDB" id="A0A3S5Y0Z7"/>
<dbReference type="EMBL" id="FN563149">
    <property type="protein sequence ID" value="CBH46202.1"/>
    <property type="molecule type" value="Genomic_DNA"/>
</dbReference>
<dbReference type="InterPro" id="IPR002938">
    <property type="entry name" value="FAD-bd"/>
</dbReference>
<gene>
    <name evidence="4" type="ordered locus">REQ_00420</name>
</gene>
<dbReference type="KEGG" id="req:REQ_00420"/>
<keyword evidence="2" id="KW-0503">Monooxygenase</keyword>
<dbReference type="Gene3D" id="3.50.50.60">
    <property type="entry name" value="FAD/NAD(P)-binding domain"/>
    <property type="match status" value="1"/>
</dbReference>
<evidence type="ECO:0000256" key="2">
    <source>
        <dbReference type="ARBA" id="ARBA00023033"/>
    </source>
</evidence>
<evidence type="ECO:0000313" key="5">
    <source>
        <dbReference type="Proteomes" id="UP000006892"/>
    </source>
</evidence>
<evidence type="ECO:0000256" key="1">
    <source>
        <dbReference type="ARBA" id="ARBA00023002"/>
    </source>
</evidence>
<dbReference type="SUPFAM" id="SSF51905">
    <property type="entry name" value="FAD/NAD(P)-binding domain"/>
    <property type="match status" value="1"/>
</dbReference>
<dbReference type="PANTHER" id="PTHR13789">
    <property type="entry name" value="MONOOXYGENASE"/>
    <property type="match status" value="1"/>
</dbReference>
<dbReference type="Proteomes" id="UP001154400">
    <property type="component" value="Chromosome"/>
</dbReference>
<evidence type="ECO:0000259" key="3">
    <source>
        <dbReference type="Pfam" id="PF01494"/>
    </source>
</evidence>
<feature type="domain" description="FAD-binding" evidence="3">
    <location>
        <begin position="247"/>
        <end position="311"/>
    </location>
</feature>
<dbReference type="PANTHER" id="PTHR13789:SF309">
    <property type="entry name" value="PUTATIVE (AFU_ORTHOLOGUE AFUA_6G14510)-RELATED"/>
    <property type="match status" value="1"/>
</dbReference>
<proteinExistence type="predicted"/>
<organism evidence="4">
    <name type="scientific">Rhodococcus hoagii (strain 103S)</name>
    <name type="common">Rhodococcus equi</name>
    <dbReference type="NCBI Taxonomy" id="685727"/>
    <lineage>
        <taxon>Bacteria</taxon>
        <taxon>Bacillati</taxon>
        <taxon>Actinomycetota</taxon>
        <taxon>Actinomycetes</taxon>
        <taxon>Mycobacteriales</taxon>
        <taxon>Nocardiaceae</taxon>
        <taxon>Prescottella</taxon>
    </lineage>
</organism>